<protein>
    <submittedName>
        <fullName evidence="1">Uncharacterized protein</fullName>
    </submittedName>
</protein>
<organism evidence="1 2">
    <name type="scientific">Eumeta variegata</name>
    <name type="common">Bagworm moth</name>
    <name type="synonym">Eumeta japonica</name>
    <dbReference type="NCBI Taxonomy" id="151549"/>
    <lineage>
        <taxon>Eukaryota</taxon>
        <taxon>Metazoa</taxon>
        <taxon>Ecdysozoa</taxon>
        <taxon>Arthropoda</taxon>
        <taxon>Hexapoda</taxon>
        <taxon>Insecta</taxon>
        <taxon>Pterygota</taxon>
        <taxon>Neoptera</taxon>
        <taxon>Endopterygota</taxon>
        <taxon>Lepidoptera</taxon>
        <taxon>Glossata</taxon>
        <taxon>Ditrysia</taxon>
        <taxon>Tineoidea</taxon>
        <taxon>Psychidae</taxon>
        <taxon>Oiketicinae</taxon>
        <taxon>Eumeta</taxon>
    </lineage>
</organism>
<accession>A0A4C1VMK1</accession>
<evidence type="ECO:0000313" key="2">
    <source>
        <dbReference type="Proteomes" id="UP000299102"/>
    </source>
</evidence>
<dbReference type="EMBL" id="BGZK01000369">
    <property type="protein sequence ID" value="GBP39642.1"/>
    <property type="molecule type" value="Genomic_DNA"/>
</dbReference>
<name>A0A4C1VMK1_EUMVA</name>
<evidence type="ECO:0000313" key="1">
    <source>
        <dbReference type="EMBL" id="GBP39642.1"/>
    </source>
</evidence>
<dbReference type="Proteomes" id="UP000299102">
    <property type="component" value="Unassembled WGS sequence"/>
</dbReference>
<dbReference type="AlphaFoldDB" id="A0A4C1VMK1"/>
<gene>
    <name evidence="1" type="ORF">EVAR_25465_1</name>
</gene>
<sequence length="133" mass="15026">MTCAGPVKWYDYSLAASGQATDARQTMWYYEMWNFIPPEKPYFFGVRTLYSCRTYDYAGMIAHGEGRAHEQELCRRWRTPTPTVVELPALDAGRSSLRGPNGGLRALCLAAAPGDPRRWRRLAAGAGRRCVDY</sequence>
<proteinExistence type="predicted"/>
<comment type="caution">
    <text evidence="1">The sequence shown here is derived from an EMBL/GenBank/DDBJ whole genome shotgun (WGS) entry which is preliminary data.</text>
</comment>
<keyword evidence="2" id="KW-1185">Reference proteome</keyword>
<reference evidence="1 2" key="1">
    <citation type="journal article" date="2019" name="Commun. Biol.">
        <title>The bagworm genome reveals a unique fibroin gene that provides high tensile strength.</title>
        <authorList>
            <person name="Kono N."/>
            <person name="Nakamura H."/>
            <person name="Ohtoshi R."/>
            <person name="Tomita M."/>
            <person name="Numata K."/>
            <person name="Arakawa K."/>
        </authorList>
    </citation>
    <scope>NUCLEOTIDE SEQUENCE [LARGE SCALE GENOMIC DNA]</scope>
</reference>